<dbReference type="PROSITE" id="PS50110">
    <property type="entry name" value="RESPONSE_REGULATORY"/>
    <property type="match status" value="1"/>
</dbReference>
<dbReference type="CDD" id="cd06170">
    <property type="entry name" value="LuxR_C_like"/>
    <property type="match status" value="1"/>
</dbReference>
<proteinExistence type="predicted"/>
<dbReference type="PANTHER" id="PTHR43214">
    <property type="entry name" value="TWO-COMPONENT RESPONSE REGULATOR"/>
    <property type="match status" value="1"/>
</dbReference>
<sequence length="218" mass="22975">MSPALRVVVADDHALARAGVRMILESQPDIAVVGEAGDGHAAVAAADRLRPDVVLMDTHLPRLDGVAATRRLAAHRVLLLTSGSPEERLVEALRAGARGFLLKHASAGDLVAAVRAVAAGDMLLSPAATRALFERIAPMLHLDAAPPPSALGELTERELDVLRLLARGLSNGEIAAQLFVSGATVKTHVSHLLRKLCLRDRVQAVVFAYDSGLVQPRG</sequence>
<dbReference type="PANTHER" id="PTHR43214:SF24">
    <property type="entry name" value="TRANSCRIPTIONAL REGULATORY PROTEIN NARL-RELATED"/>
    <property type="match status" value="1"/>
</dbReference>
<evidence type="ECO:0000313" key="8">
    <source>
        <dbReference type="EMBL" id="ADB48689.1"/>
    </source>
</evidence>
<dbReference type="SUPFAM" id="SSF52172">
    <property type="entry name" value="CheY-like"/>
    <property type="match status" value="1"/>
</dbReference>
<dbReference type="GO" id="GO:0003677">
    <property type="term" value="F:DNA binding"/>
    <property type="evidence" value="ECO:0007669"/>
    <property type="project" value="UniProtKB-KW"/>
</dbReference>
<dbReference type="InterPro" id="IPR001789">
    <property type="entry name" value="Sig_transdc_resp-reg_receiver"/>
</dbReference>
<dbReference type="Pfam" id="PF00196">
    <property type="entry name" value="GerE"/>
    <property type="match status" value="1"/>
</dbReference>
<dbReference type="SUPFAM" id="SSF46894">
    <property type="entry name" value="C-terminal effector domain of the bipartite response regulators"/>
    <property type="match status" value="1"/>
</dbReference>
<dbReference type="EMBL" id="CP001854">
    <property type="protein sequence ID" value="ADB48689.1"/>
    <property type="molecule type" value="Genomic_DNA"/>
</dbReference>
<reference evidence="9" key="2">
    <citation type="submission" date="2010-01" db="EMBL/GenBank/DDBJ databases">
        <title>The complete genome of Conexibacter woesei DSM 14684.</title>
        <authorList>
            <consortium name="US DOE Joint Genome Institute (JGI-PGF)"/>
            <person name="Lucas S."/>
            <person name="Copeland A."/>
            <person name="Lapidus A."/>
            <person name="Glavina del Rio T."/>
            <person name="Dalin E."/>
            <person name="Tice H."/>
            <person name="Bruce D."/>
            <person name="Goodwin L."/>
            <person name="Pitluck S."/>
            <person name="Kyrpides N."/>
            <person name="Mavromatis K."/>
            <person name="Ivanova N."/>
            <person name="Mikhailova N."/>
            <person name="Chertkov O."/>
            <person name="Brettin T."/>
            <person name="Detter J.C."/>
            <person name="Han C."/>
            <person name="Larimer F."/>
            <person name="Land M."/>
            <person name="Hauser L."/>
            <person name="Markowitz V."/>
            <person name="Cheng J.-F."/>
            <person name="Hugenholtz P."/>
            <person name="Woyke T."/>
            <person name="Wu D."/>
            <person name="Pukall R."/>
            <person name="Steenblock K."/>
            <person name="Schneider S."/>
            <person name="Klenk H.-P."/>
            <person name="Eisen J.A."/>
        </authorList>
    </citation>
    <scope>NUCLEOTIDE SEQUENCE [LARGE SCALE GENOMIC DNA]</scope>
    <source>
        <strain evidence="9">DSM 14684 / CIP 108061 / JCM 11494 / NBRC 100937 / ID131577</strain>
    </source>
</reference>
<dbReference type="eggNOG" id="COG2197">
    <property type="taxonomic scope" value="Bacteria"/>
</dbReference>
<dbReference type="PROSITE" id="PS00622">
    <property type="entry name" value="HTH_LUXR_1"/>
    <property type="match status" value="1"/>
</dbReference>
<feature type="domain" description="HTH luxR-type" evidence="6">
    <location>
        <begin position="147"/>
        <end position="212"/>
    </location>
</feature>
<dbReference type="InterPro" id="IPR016032">
    <property type="entry name" value="Sig_transdc_resp-reg_C-effctor"/>
</dbReference>
<organism evidence="8 9">
    <name type="scientific">Conexibacter woesei (strain DSM 14684 / CCUG 47730 / CIP 108061 / JCM 11494 / NBRC 100937 / ID131577)</name>
    <dbReference type="NCBI Taxonomy" id="469383"/>
    <lineage>
        <taxon>Bacteria</taxon>
        <taxon>Bacillati</taxon>
        <taxon>Actinomycetota</taxon>
        <taxon>Thermoleophilia</taxon>
        <taxon>Solirubrobacterales</taxon>
        <taxon>Conexibacteraceae</taxon>
        <taxon>Conexibacter</taxon>
    </lineage>
</organism>
<evidence type="ECO:0000259" key="7">
    <source>
        <dbReference type="PROSITE" id="PS50110"/>
    </source>
</evidence>
<dbReference type="Pfam" id="PF00072">
    <property type="entry name" value="Response_reg"/>
    <property type="match status" value="1"/>
</dbReference>
<dbReference type="InterPro" id="IPR011006">
    <property type="entry name" value="CheY-like_superfamily"/>
</dbReference>
<evidence type="ECO:0000256" key="4">
    <source>
        <dbReference type="ARBA" id="ARBA00023163"/>
    </source>
</evidence>
<evidence type="ECO:0000259" key="6">
    <source>
        <dbReference type="PROSITE" id="PS50043"/>
    </source>
</evidence>
<dbReference type="KEGG" id="cwo:Cwoe_0253"/>
<keyword evidence="1 5" id="KW-0597">Phosphoprotein</keyword>
<accession>D3F616</accession>
<dbReference type="GO" id="GO:0006355">
    <property type="term" value="P:regulation of DNA-templated transcription"/>
    <property type="evidence" value="ECO:0007669"/>
    <property type="project" value="InterPro"/>
</dbReference>
<dbReference type="Gene3D" id="3.40.50.2300">
    <property type="match status" value="1"/>
</dbReference>
<name>D3F616_CONWI</name>
<dbReference type="SMART" id="SM00448">
    <property type="entry name" value="REC"/>
    <property type="match status" value="1"/>
</dbReference>
<protein>
    <submittedName>
        <fullName evidence="8">Two component transcriptional regulator, LuxR family</fullName>
    </submittedName>
</protein>
<dbReference type="PRINTS" id="PR00038">
    <property type="entry name" value="HTHLUXR"/>
</dbReference>
<evidence type="ECO:0000313" key="9">
    <source>
        <dbReference type="Proteomes" id="UP000008229"/>
    </source>
</evidence>
<dbReference type="RefSeq" id="WP_012931742.1">
    <property type="nucleotide sequence ID" value="NC_013739.1"/>
</dbReference>
<dbReference type="HOGENOM" id="CLU_000445_90_10_11"/>
<dbReference type="AlphaFoldDB" id="D3F616"/>
<evidence type="ECO:0000256" key="1">
    <source>
        <dbReference type="ARBA" id="ARBA00022553"/>
    </source>
</evidence>
<keyword evidence="4" id="KW-0804">Transcription</keyword>
<dbReference type="SMART" id="SM00421">
    <property type="entry name" value="HTH_LUXR"/>
    <property type="match status" value="1"/>
</dbReference>
<dbReference type="STRING" id="469383.Cwoe_0253"/>
<feature type="domain" description="Response regulatory" evidence="7">
    <location>
        <begin position="6"/>
        <end position="118"/>
    </location>
</feature>
<dbReference type="InterPro" id="IPR058245">
    <property type="entry name" value="NreC/VraR/RcsB-like_REC"/>
</dbReference>
<dbReference type="GO" id="GO:0000160">
    <property type="term" value="P:phosphorelay signal transduction system"/>
    <property type="evidence" value="ECO:0007669"/>
    <property type="project" value="InterPro"/>
</dbReference>
<dbReference type="PROSITE" id="PS50043">
    <property type="entry name" value="HTH_LUXR_2"/>
    <property type="match status" value="1"/>
</dbReference>
<keyword evidence="9" id="KW-1185">Reference proteome</keyword>
<dbReference type="Proteomes" id="UP000008229">
    <property type="component" value="Chromosome"/>
</dbReference>
<keyword evidence="2" id="KW-0805">Transcription regulation</keyword>
<evidence type="ECO:0000256" key="2">
    <source>
        <dbReference type="ARBA" id="ARBA00023015"/>
    </source>
</evidence>
<dbReference type="InterPro" id="IPR039420">
    <property type="entry name" value="WalR-like"/>
</dbReference>
<dbReference type="InterPro" id="IPR000792">
    <property type="entry name" value="Tscrpt_reg_LuxR_C"/>
</dbReference>
<feature type="modified residue" description="4-aspartylphosphate" evidence="5">
    <location>
        <position position="57"/>
    </location>
</feature>
<gene>
    <name evidence="8" type="ordered locus">Cwoe_0253</name>
</gene>
<evidence type="ECO:0000256" key="5">
    <source>
        <dbReference type="PROSITE-ProRule" id="PRU00169"/>
    </source>
</evidence>
<reference evidence="8 9" key="1">
    <citation type="journal article" date="2010" name="Stand. Genomic Sci.">
        <title>Complete genome sequence of Conexibacter woesei type strain (ID131577).</title>
        <authorList>
            <person name="Pukall R."/>
            <person name="Lapidus A."/>
            <person name="Glavina Del Rio T."/>
            <person name="Copeland A."/>
            <person name="Tice H."/>
            <person name="Cheng J.-F."/>
            <person name="Lucas S."/>
            <person name="Chen F."/>
            <person name="Nolan M."/>
            <person name="Bruce D."/>
            <person name="Goodwin L."/>
            <person name="Pitluck S."/>
            <person name="Mavromatis K."/>
            <person name="Ivanova N."/>
            <person name="Ovchinnikova G."/>
            <person name="Pati A."/>
            <person name="Chen A."/>
            <person name="Palaniappan K."/>
            <person name="Land M."/>
            <person name="Hauser L."/>
            <person name="Chang Y.-J."/>
            <person name="Jeffries C.D."/>
            <person name="Chain P."/>
            <person name="Meincke L."/>
            <person name="Sims D."/>
            <person name="Brettin T."/>
            <person name="Detter J.C."/>
            <person name="Rohde M."/>
            <person name="Goeker M."/>
            <person name="Bristow J."/>
            <person name="Eisen J.A."/>
            <person name="Markowitz V."/>
            <person name="Kyrpides N.C."/>
            <person name="Klenk H.-P."/>
            <person name="Hugenholtz P."/>
        </authorList>
    </citation>
    <scope>NUCLEOTIDE SEQUENCE [LARGE SCALE GENOMIC DNA]</scope>
    <source>
        <strain evidence="9">DSM 14684 / CIP 108061 / JCM 11494 / NBRC 100937 / ID131577</strain>
    </source>
</reference>
<keyword evidence="3" id="KW-0238">DNA-binding</keyword>
<evidence type="ECO:0000256" key="3">
    <source>
        <dbReference type="ARBA" id="ARBA00023125"/>
    </source>
</evidence>
<dbReference type="CDD" id="cd17535">
    <property type="entry name" value="REC_NarL-like"/>
    <property type="match status" value="1"/>
</dbReference>